<dbReference type="InterPro" id="IPR002686">
    <property type="entry name" value="Transposase_17"/>
</dbReference>
<dbReference type="EMBL" id="CP003364">
    <property type="protein sequence ID" value="AGA28937.1"/>
    <property type="molecule type" value="Genomic_DNA"/>
</dbReference>
<dbReference type="eggNOG" id="COG1943">
    <property type="taxonomic scope" value="Bacteria"/>
</dbReference>
<dbReference type="AlphaFoldDB" id="L0DI67"/>
<dbReference type="GO" id="GO:0003677">
    <property type="term" value="F:DNA binding"/>
    <property type="evidence" value="ECO:0007669"/>
    <property type="project" value="InterPro"/>
</dbReference>
<proteinExistence type="predicted"/>
<evidence type="ECO:0000259" key="1">
    <source>
        <dbReference type="SMART" id="SM01321"/>
    </source>
</evidence>
<gene>
    <name evidence="2" type="ordered locus">Sinac_4770</name>
</gene>
<protein>
    <submittedName>
        <fullName evidence="2">Transposase</fullName>
    </submittedName>
</protein>
<feature type="domain" description="Transposase IS200-like" evidence="1">
    <location>
        <begin position="9"/>
        <end position="132"/>
    </location>
</feature>
<dbReference type="InterPro" id="IPR036515">
    <property type="entry name" value="Transposase_17_sf"/>
</dbReference>
<evidence type="ECO:0000313" key="2">
    <source>
        <dbReference type="EMBL" id="AGA28937.1"/>
    </source>
</evidence>
<dbReference type="STRING" id="886293.Sinac_4770"/>
<dbReference type="Proteomes" id="UP000010798">
    <property type="component" value="Chromosome"/>
</dbReference>
<dbReference type="SMART" id="SM01321">
    <property type="entry name" value="Y1_Tnp"/>
    <property type="match status" value="1"/>
</dbReference>
<dbReference type="GO" id="GO:0006313">
    <property type="term" value="P:DNA transposition"/>
    <property type="evidence" value="ECO:0007669"/>
    <property type="project" value="InterPro"/>
</dbReference>
<dbReference type="SUPFAM" id="SSF143422">
    <property type="entry name" value="Transposase IS200-like"/>
    <property type="match status" value="1"/>
</dbReference>
<dbReference type="GO" id="GO:0004803">
    <property type="term" value="F:transposase activity"/>
    <property type="evidence" value="ECO:0007669"/>
    <property type="project" value="InterPro"/>
</dbReference>
<dbReference type="Pfam" id="PF01797">
    <property type="entry name" value="Y1_Tnp"/>
    <property type="match status" value="1"/>
</dbReference>
<name>L0DI67_SINAD</name>
<evidence type="ECO:0000313" key="3">
    <source>
        <dbReference type="Proteomes" id="UP000010798"/>
    </source>
</evidence>
<dbReference type="Gene3D" id="3.30.70.1290">
    <property type="entry name" value="Transposase IS200-like"/>
    <property type="match status" value="1"/>
</dbReference>
<organism evidence="2 3">
    <name type="scientific">Singulisphaera acidiphila (strain ATCC BAA-1392 / DSM 18658 / VKM B-2454 / MOB10)</name>
    <dbReference type="NCBI Taxonomy" id="886293"/>
    <lineage>
        <taxon>Bacteria</taxon>
        <taxon>Pseudomonadati</taxon>
        <taxon>Planctomycetota</taxon>
        <taxon>Planctomycetia</taxon>
        <taxon>Isosphaerales</taxon>
        <taxon>Isosphaeraceae</taxon>
        <taxon>Singulisphaera</taxon>
    </lineage>
</organism>
<dbReference type="KEGG" id="saci:Sinac_4770"/>
<dbReference type="PANTHER" id="PTHR34322">
    <property type="entry name" value="TRANSPOSASE, Y1_TNP DOMAIN-CONTAINING"/>
    <property type="match status" value="1"/>
</dbReference>
<sequence length="137" mass="15262">MARTARASVGGLCSHALNRGNRREMVFHKAGDYAAFLGAMADATARTPRDLLGYCLMPNHFPLVLRPHADGDLSRWMPWLLTAHARRCHRHHVSARDSQRGGDRDWHSRHSAHRTALGSLPLATIRSFCVATPCPFT</sequence>
<keyword evidence="3" id="KW-1185">Reference proteome</keyword>
<dbReference type="HOGENOM" id="CLU_1863830_0_0_0"/>
<reference evidence="2 3" key="1">
    <citation type="submission" date="2012-02" db="EMBL/GenBank/DDBJ databases">
        <title>Complete sequence of chromosome of Singulisphaera acidiphila DSM 18658.</title>
        <authorList>
            <consortium name="US DOE Joint Genome Institute (JGI-PGF)"/>
            <person name="Lucas S."/>
            <person name="Copeland A."/>
            <person name="Lapidus A."/>
            <person name="Glavina del Rio T."/>
            <person name="Dalin E."/>
            <person name="Tice H."/>
            <person name="Bruce D."/>
            <person name="Goodwin L."/>
            <person name="Pitluck S."/>
            <person name="Peters L."/>
            <person name="Ovchinnikova G."/>
            <person name="Chertkov O."/>
            <person name="Kyrpides N."/>
            <person name="Mavromatis K."/>
            <person name="Ivanova N."/>
            <person name="Brettin T."/>
            <person name="Detter J.C."/>
            <person name="Han C."/>
            <person name="Larimer F."/>
            <person name="Land M."/>
            <person name="Hauser L."/>
            <person name="Markowitz V."/>
            <person name="Cheng J.-F."/>
            <person name="Hugenholtz P."/>
            <person name="Woyke T."/>
            <person name="Wu D."/>
            <person name="Tindall B."/>
            <person name="Pomrenke H."/>
            <person name="Brambilla E."/>
            <person name="Klenk H.-P."/>
            <person name="Eisen J.A."/>
        </authorList>
    </citation>
    <scope>NUCLEOTIDE SEQUENCE [LARGE SCALE GENOMIC DNA]</scope>
    <source>
        <strain evidence="3">ATCC BAA-1392 / DSM 18658 / VKM B-2454 / MOB10</strain>
    </source>
</reference>
<dbReference type="PANTHER" id="PTHR34322:SF2">
    <property type="entry name" value="TRANSPOSASE IS200-LIKE DOMAIN-CONTAINING PROTEIN"/>
    <property type="match status" value="1"/>
</dbReference>
<accession>L0DI67</accession>